<dbReference type="RefSeq" id="WP_143906946.1">
    <property type="nucleotide sequence ID" value="NZ_CP041765.1"/>
</dbReference>
<evidence type="ECO:0000259" key="3">
    <source>
        <dbReference type="PROSITE" id="PS51866"/>
    </source>
</evidence>
<gene>
    <name evidence="4" type="ORF">FO059_05195</name>
</gene>
<evidence type="ECO:0000256" key="2">
    <source>
        <dbReference type="PROSITE-ProRule" id="PRU01213"/>
    </source>
</evidence>
<evidence type="ECO:0000313" key="5">
    <source>
        <dbReference type="Proteomes" id="UP000317344"/>
    </source>
</evidence>
<dbReference type="EMBL" id="CP041765">
    <property type="protein sequence ID" value="QDQ96850.1"/>
    <property type="molecule type" value="Genomic_DNA"/>
</dbReference>
<dbReference type="Gene3D" id="2.40.50.100">
    <property type="match status" value="1"/>
</dbReference>
<evidence type="ECO:0000313" key="4">
    <source>
        <dbReference type="EMBL" id="QDQ96850.1"/>
    </source>
</evidence>
<organism evidence="4 5">
    <name type="scientific">Tomitella fengzijianii</name>
    <dbReference type="NCBI Taxonomy" id="2597660"/>
    <lineage>
        <taxon>Bacteria</taxon>
        <taxon>Bacillati</taxon>
        <taxon>Actinomycetota</taxon>
        <taxon>Actinomycetes</taxon>
        <taxon>Mycobacteriales</taxon>
        <taxon>Tomitella</taxon>
    </lineage>
</organism>
<dbReference type="PROSITE" id="PS51866">
    <property type="entry name" value="MOP"/>
    <property type="match status" value="1"/>
</dbReference>
<reference evidence="4 5" key="1">
    <citation type="submission" date="2019-07" db="EMBL/GenBank/DDBJ databases">
        <title>Tomitella cavernea sp. nov., an actinomycete isolated from soil.</title>
        <authorList>
            <person name="Cheng J."/>
        </authorList>
    </citation>
    <scope>NUCLEOTIDE SEQUENCE [LARGE SCALE GENOMIC DNA]</scope>
    <source>
        <strain evidence="4 5">HY188</strain>
    </source>
</reference>
<sequence>MPEYRVRHAADLLGVSTDTVRRLIDTGALPAESRPGGVTMIDGAALARHARAHAAAANDPSSVGRSARNRLVGLVTEVKTDGVMAQVEIQAGPHAVVSLISADSARELGLAPGVLAVAVVKSTNVIVETPAAPEDGPR</sequence>
<dbReference type="KEGG" id="toy:FO059_05195"/>
<dbReference type="InterPro" id="IPR008995">
    <property type="entry name" value="Mo/tungstate-bd_C_term_dom"/>
</dbReference>
<dbReference type="OrthoDB" id="271159at2"/>
<dbReference type="SUPFAM" id="SSF46955">
    <property type="entry name" value="Putative DNA-binding domain"/>
    <property type="match status" value="1"/>
</dbReference>
<dbReference type="Proteomes" id="UP000317344">
    <property type="component" value="Chromosome"/>
</dbReference>
<dbReference type="InterPro" id="IPR004606">
    <property type="entry name" value="Mop_domain"/>
</dbReference>
<dbReference type="InterPro" id="IPR009061">
    <property type="entry name" value="DNA-bd_dom_put_sf"/>
</dbReference>
<keyword evidence="5" id="KW-1185">Reference proteome</keyword>
<dbReference type="GO" id="GO:0015689">
    <property type="term" value="P:molybdate ion transport"/>
    <property type="evidence" value="ECO:0007669"/>
    <property type="project" value="InterPro"/>
</dbReference>
<reference evidence="4 5" key="2">
    <citation type="submission" date="2019-07" db="EMBL/GenBank/DDBJ databases">
        <authorList>
            <person name="Huang Y."/>
        </authorList>
    </citation>
    <scope>NUCLEOTIDE SEQUENCE [LARGE SCALE GENOMIC DNA]</scope>
    <source>
        <strain evidence="4 5">HY188</strain>
    </source>
</reference>
<dbReference type="Pfam" id="PF03459">
    <property type="entry name" value="TOBE"/>
    <property type="match status" value="1"/>
</dbReference>
<dbReference type="SUPFAM" id="SSF50331">
    <property type="entry name" value="MOP-like"/>
    <property type="match status" value="1"/>
</dbReference>
<dbReference type="Pfam" id="PF12728">
    <property type="entry name" value="HTH_17"/>
    <property type="match status" value="1"/>
</dbReference>
<feature type="domain" description="Mop" evidence="3">
    <location>
        <begin position="64"/>
        <end position="129"/>
    </location>
</feature>
<dbReference type="AlphaFoldDB" id="A0A516X1E0"/>
<name>A0A516X1E0_9ACTN</name>
<protein>
    <submittedName>
        <fullName evidence="4">Helix-turn-helix domain-containing protein</fullName>
    </submittedName>
</protein>
<dbReference type="InterPro" id="IPR005116">
    <property type="entry name" value="Transp-assoc_OB_typ1"/>
</dbReference>
<keyword evidence="1 2" id="KW-0500">Molybdenum</keyword>
<accession>A0A516X1E0</accession>
<evidence type="ECO:0000256" key="1">
    <source>
        <dbReference type="ARBA" id="ARBA00022505"/>
    </source>
</evidence>
<dbReference type="InterPro" id="IPR041657">
    <property type="entry name" value="HTH_17"/>
</dbReference>
<proteinExistence type="predicted"/>